<dbReference type="InterPro" id="IPR050960">
    <property type="entry name" value="AB_hydrolase_4_sf"/>
</dbReference>
<dbReference type="OMA" id="ITAPRWG"/>
<dbReference type="SUPFAM" id="SSF53474">
    <property type="entry name" value="alpha/beta-Hydrolases"/>
    <property type="match status" value="1"/>
</dbReference>
<comment type="caution">
    <text evidence="2">The sequence shown here is derived from an EMBL/GenBank/DDBJ whole genome shotgun (WGS) entry which is preliminary data.</text>
</comment>
<gene>
    <name evidence="2" type="ORF">ABB37_07379</name>
</gene>
<proteinExistence type="inferred from homology"/>
<organism evidence="2 3">
    <name type="scientific">Leptomonas pyrrhocoris</name>
    <name type="common">Firebug parasite</name>
    <dbReference type="NCBI Taxonomy" id="157538"/>
    <lineage>
        <taxon>Eukaryota</taxon>
        <taxon>Discoba</taxon>
        <taxon>Euglenozoa</taxon>
        <taxon>Kinetoplastea</taxon>
        <taxon>Metakinetoplastina</taxon>
        <taxon>Trypanosomatida</taxon>
        <taxon>Trypanosomatidae</taxon>
        <taxon>Leishmaniinae</taxon>
        <taxon>Leptomonas</taxon>
    </lineage>
</organism>
<keyword evidence="3" id="KW-1185">Reference proteome</keyword>
<dbReference type="Proteomes" id="UP000037923">
    <property type="component" value="Unassembled WGS sequence"/>
</dbReference>
<reference evidence="2 3" key="1">
    <citation type="submission" date="2015-07" db="EMBL/GenBank/DDBJ databases">
        <title>High-quality genome of monoxenous trypanosomatid Leptomonas pyrrhocoris.</title>
        <authorList>
            <person name="Flegontov P."/>
            <person name="Butenko A."/>
            <person name="Firsov S."/>
            <person name="Vlcek C."/>
            <person name="Logacheva M.D."/>
            <person name="Field M."/>
            <person name="Filatov D."/>
            <person name="Flegontova O."/>
            <person name="Gerasimov E."/>
            <person name="Jackson A.P."/>
            <person name="Kelly S."/>
            <person name="Opperdoes F."/>
            <person name="O'Reilly A."/>
            <person name="Votypka J."/>
            <person name="Yurchenko V."/>
            <person name="Lukes J."/>
        </authorList>
    </citation>
    <scope>NUCLEOTIDE SEQUENCE [LARGE SCALE GENOMIC DNA]</scope>
    <source>
        <strain evidence="2">H10</strain>
    </source>
</reference>
<dbReference type="AlphaFoldDB" id="A0A0M9FVP2"/>
<name>A0A0M9FVP2_LEPPY</name>
<dbReference type="RefSeq" id="XP_015655474.1">
    <property type="nucleotide sequence ID" value="XM_015805997.1"/>
</dbReference>
<dbReference type="GeneID" id="26907665"/>
<accession>A0A0M9FVP2</accession>
<evidence type="ECO:0000313" key="3">
    <source>
        <dbReference type="Proteomes" id="UP000037923"/>
    </source>
</evidence>
<dbReference type="Gene3D" id="3.40.50.1820">
    <property type="entry name" value="alpha/beta hydrolase"/>
    <property type="match status" value="1"/>
</dbReference>
<protein>
    <submittedName>
        <fullName evidence="2">Uncharacterized protein</fullName>
    </submittedName>
</protein>
<dbReference type="EMBL" id="LGTL01000018">
    <property type="protein sequence ID" value="KPA77035.1"/>
    <property type="molecule type" value="Genomic_DNA"/>
</dbReference>
<evidence type="ECO:0000313" key="2">
    <source>
        <dbReference type="EMBL" id="KPA77035.1"/>
    </source>
</evidence>
<sequence>MLSKAAFTLVHLAVHVLLYALPRTVWTLCVRWPLRALAGVLGVQLRTRRDPGSERRVRLLGPVGCVASSVAASTRERLGVAEGQLANAALHHGAPSAADGDAAAVTPAWLRYAGPLYGGHVHTVLGAYRPSLELRAPRRDVVASYDGNPTCLDWWLPMPAETGAAAAACASAAGVRVRALVVVLPGLTGSSKEFYVRRMARQLLTANMAVCVLNARGVDDTPLEQPQMFSALFTKDLRYTMEKYFTQEKVMELLLREMPSTAQPDPSKPLPILGVGFSLGGLILTNYVSEQGEANRQSGFDAVYTVTTPHNVNECAAALRSPLTSAIYNPSLYGGLRSYYERHKQVIQQLPGIDNKLLFAGPNPLIDRLRTVQDYDEYITGPHFGFPGAEAYYAHASNFCRLHLSRTPQVCLVAANDPICGAPQPDPLWMGVIEKHRAGLVYVEMPVGGHLGFLGCPWREWVQAPNEMEQFVLYSMTHFIASADCDYESNAETVVHATGPTRGWRE</sequence>
<dbReference type="GO" id="GO:0047372">
    <property type="term" value="F:monoacylglycerol lipase activity"/>
    <property type="evidence" value="ECO:0007669"/>
    <property type="project" value="TreeGrafter"/>
</dbReference>
<dbReference type="GO" id="GO:0034338">
    <property type="term" value="F:short-chain carboxylesterase activity"/>
    <property type="evidence" value="ECO:0007669"/>
    <property type="project" value="TreeGrafter"/>
</dbReference>
<comment type="similarity">
    <text evidence="1">Belongs to the AB hydrolase superfamily. AB hydrolase 4 family.</text>
</comment>
<dbReference type="PANTHER" id="PTHR10794:SF63">
    <property type="entry name" value="ALPHA_BETA HYDROLASE 1, ISOFORM A"/>
    <property type="match status" value="1"/>
</dbReference>
<dbReference type="OrthoDB" id="247542at2759"/>
<evidence type="ECO:0000256" key="1">
    <source>
        <dbReference type="ARBA" id="ARBA00010884"/>
    </source>
</evidence>
<dbReference type="InterPro" id="IPR029058">
    <property type="entry name" value="AB_hydrolase_fold"/>
</dbReference>
<dbReference type="VEuPathDB" id="TriTrypDB:LpyrH10_18_1060"/>
<dbReference type="PANTHER" id="PTHR10794">
    <property type="entry name" value="ABHYDROLASE DOMAIN-CONTAINING PROTEIN"/>
    <property type="match status" value="1"/>
</dbReference>